<keyword evidence="3" id="KW-1185">Reference proteome</keyword>
<evidence type="ECO:0000256" key="1">
    <source>
        <dbReference type="SAM" id="SignalP"/>
    </source>
</evidence>
<dbReference type="EMBL" id="CP116805">
    <property type="protein sequence ID" value="WCL54020.1"/>
    <property type="molecule type" value="Genomic_DNA"/>
</dbReference>
<reference evidence="2" key="1">
    <citation type="submission" date="2023-01" db="EMBL/GenBank/DDBJ databases">
        <title>The genome sequence of Kordiimonadaceae bacterium 6D33.</title>
        <authorList>
            <person name="Liu Y."/>
        </authorList>
    </citation>
    <scope>NUCLEOTIDE SEQUENCE</scope>
    <source>
        <strain evidence="2">6D33</strain>
    </source>
</reference>
<dbReference type="Proteomes" id="UP001217500">
    <property type="component" value="Chromosome"/>
</dbReference>
<dbReference type="KEGG" id="gso:PH603_15890"/>
<keyword evidence="1" id="KW-0732">Signal</keyword>
<feature type="signal peptide" evidence="1">
    <location>
        <begin position="1"/>
        <end position="21"/>
    </location>
</feature>
<protein>
    <submittedName>
        <fullName evidence="2">Transporter substrate-binding domain-containing protein</fullName>
    </submittedName>
</protein>
<proteinExistence type="predicted"/>
<dbReference type="Gene3D" id="3.40.190.10">
    <property type="entry name" value="Periplasmic binding protein-like II"/>
    <property type="match status" value="2"/>
</dbReference>
<evidence type="ECO:0000313" key="3">
    <source>
        <dbReference type="Proteomes" id="UP001217500"/>
    </source>
</evidence>
<dbReference type="RefSeq" id="WP_289503739.1">
    <property type="nucleotide sequence ID" value="NZ_CP116805.1"/>
</dbReference>
<feature type="chain" id="PRO_5042119256" evidence="1">
    <location>
        <begin position="22"/>
        <end position="232"/>
    </location>
</feature>
<gene>
    <name evidence="2" type="ORF">PH603_15890</name>
</gene>
<sequence length="232" mass="25396">MAAGMAALLLLPLAFTPAAQAEPLRIGLIDSTIYDDAIVAIVKEAGFEAEIIHATVDVLRDRFVSGDLDMDCCSIPEWRTRADEAEVQLFSDHFFVAADHLILGPNVRRPATDAPINLEGLRFATVKGFNYTLDNQIRLRVPVETIEDAFDALADGRADVTVFGVQEFFRMQAANPLPVVLGPVTQRYGLRIRVHKDHADQLPGLNAAIARMKSDGRIDALIGKALRANKAH</sequence>
<dbReference type="AlphaFoldDB" id="A0AAE9XTI4"/>
<dbReference type="SUPFAM" id="SSF53850">
    <property type="entry name" value="Periplasmic binding protein-like II"/>
    <property type="match status" value="1"/>
</dbReference>
<evidence type="ECO:0000313" key="2">
    <source>
        <dbReference type="EMBL" id="WCL54020.1"/>
    </source>
</evidence>
<organism evidence="2 3">
    <name type="scientific">Gimibacter soli</name>
    <dbReference type="NCBI Taxonomy" id="3024400"/>
    <lineage>
        <taxon>Bacteria</taxon>
        <taxon>Pseudomonadati</taxon>
        <taxon>Pseudomonadota</taxon>
        <taxon>Alphaproteobacteria</taxon>
        <taxon>Kordiimonadales</taxon>
        <taxon>Temperatibacteraceae</taxon>
        <taxon>Gimibacter</taxon>
    </lineage>
</organism>
<accession>A0AAE9XTI4</accession>
<name>A0AAE9XTI4_9PROT</name>